<comment type="cofactor">
    <cofactor evidence="1">
        <name>FAD</name>
        <dbReference type="ChEBI" id="CHEBI:57692"/>
    </cofactor>
</comment>
<dbReference type="GO" id="GO:0003824">
    <property type="term" value="F:catalytic activity"/>
    <property type="evidence" value="ECO:0007669"/>
    <property type="project" value="InterPro"/>
</dbReference>
<keyword evidence="7" id="KW-1185">Reference proteome</keyword>
<dbReference type="Gene3D" id="3.30.70.2190">
    <property type="match status" value="1"/>
</dbReference>
<dbReference type="SUPFAM" id="SSF56176">
    <property type="entry name" value="FAD-binding/transporter-associated domain-like"/>
    <property type="match status" value="1"/>
</dbReference>
<dbReference type="PROSITE" id="PS51387">
    <property type="entry name" value="FAD_PCMH"/>
    <property type="match status" value="1"/>
</dbReference>
<dbReference type="RefSeq" id="WP_163890985.1">
    <property type="nucleotide sequence ID" value="NZ_JAAFYS010000001.1"/>
</dbReference>
<dbReference type="InterPro" id="IPR016167">
    <property type="entry name" value="FAD-bd_PCMH_sub1"/>
</dbReference>
<dbReference type="Gene3D" id="3.30.465.10">
    <property type="match status" value="1"/>
</dbReference>
<name>A0A6B2JH63_9RHOB</name>
<sequence>MQGPRPTEPPDRPPSERIVEALAGIVGADRVLTEATDRAPYETDWRGKYHGRCLAVVQPGSNAEVAKVVAYCSRHGVPIVPQGGNTGLCAGATPDDSGTQIVLTLQRLRQLRSLDAEDGHITCGAGMPLAEAQAHAEAAGMLLPLSIASEGTATIGGVVSTNAGGLNVLHYGSARQLLLGIEAVLPDGSVVSRLTPLRKDNTGYDLTSLLAGSEGTLGIVTAATLSLSPRPVGYTTFLAGLADVGQARATLRAVRTLTASPVTSWELFSEVSAELLVTPPMATTLPLEGPHAWYLLGELSHFGEPADILDDLAEILVEHDIEDVVVATSAQQRADLWAIREDITEAERAAGPTIKHDISVAPSQIDSFIETLLAACRDLDDTIRLNIFGHVGDGNLHINVLPRERGQELPEADQARVSTCIYDLTRDAGGSFSAEHGIGQQKIAQMARYKSGAEIGMMRRLKASLDPTGIMNPGKVLP</sequence>
<organism evidence="6 7">
    <name type="scientific">Pseudoroseicyclus tamaricis</name>
    <dbReference type="NCBI Taxonomy" id="2705421"/>
    <lineage>
        <taxon>Bacteria</taxon>
        <taxon>Pseudomonadati</taxon>
        <taxon>Pseudomonadota</taxon>
        <taxon>Alphaproteobacteria</taxon>
        <taxon>Rhodobacterales</taxon>
        <taxon>Paracoccaceae</taxon>
        <taxon>Pseudoroseicyclus</taxon>
    </lineage>
</organism>
<evidence type="ECO:0000256" key="2">
    <source>
        <dbReference type="ARBA" id="ARBA00008000"/>
    </source>
</evidence>
<dbReference type="InterPro" id="IPR016166">
    <property type="entry name" value="FAD-bd_PCMH"/>
</dbReference>
<evidence type="ECO:0000256" key="1">
    <source>
        <dbReference type="ARBA" id="ARBA00001974"/>
    </source>
</evidence>
<dbReference type="InterPro" id="IPR004113">
    <property type="entry name" value="FAD-bd_oxidored_4_C"/>
</dbReference>
<dbReference type="InterPro" id="IPR051264">
    <property type="entry name" value="FAD-oxidored/transferase_4"/>
</dbReference>
<dbReference type="GO" id="GO:0022904">
    <property type="term" value="P:respiratory electron transport chain"/>
    <property type="evidence" value="ECO:0007669"/>
    <property type="project" value="TreeGrafter"/>
</dbReference>
<dbReference type="Proteomes" id="UP000474757">
    <property type="component" value="Unassembled WGS sequence"/>
</dbReference>
<dbReference type="PANTHER" id="PTHR43716:SF2">
    <property type="entry name" value="BLL6224 PROTEIN"/>
    <property type="match status" value="1"/>
</dbReference>
<accession>A0A6B2JH63</accession>
<comment type="caution">
    <text evidence="6">The sequence shown here is derived from an EMBL/GenBank/DDBJ whole genome shotgun (WGS) entry which is preliminary data.</text>
</comment>
<reference evidence="6 7" key="1">
    <citation type="submission" date="2020-02" db="EMBL/GenBank/DDBJ databases">
        <title>Pseudoroseicyclus tamarix, sp. nov., isolated from offshore sediment of a Tamarix chinensis forest.</title>
        <authorList>
            <person name="Gai Y."/>
        </authorList>
    </citation>
    <scope>NUCLEOTIDE SEQUENCE [LARGE SCALE GENOMIC DNA]</scope>
    <source>
        <strain evidence="6 7">CLL3-39</strain>
    </source>
</reference>
<dbReference type="Pfam" id="PF02913">
    <property type="entry name" value="FAD-oxidase_C"/>
    <property type="match status" value="1"/>
</dbReference>
<dbReference type="GO" id="GO:0071949">
    <property type="term" value="F:FAD binding"/>
    <property type="evidence" value="ECO:0007669"/>
    <property type="project" value="InterPro"/>
</dbReference>
<dbReference type="InterPro" id="IPR036318">
    <property type="entry name" value="FAD-bd_PCMH-like_sf"/>
</dbReference>
<dbReference type="SUPFAM" id="SSF55103">
    <property type="entry name" value="FAD-linked oxidases, C-terminal domain"/>
    <property type="match status" value="1"/>
</dbReference>
<dbReference type="InterPro" id="IPR016171">
    <property type="entry name" value="Vanillyl_alc_oxidase_C-sub2"/>
</dbReference>
<dbReference type="Gene3D" id="3.30.70.2740">
    <property type="match status" value="1"/>
</dbReference>
<feature type="domain" description="FAD-binding PCMH-type" evidence="5">
    <location>
        <begin position="49"/>
        <end position="230"/>
    </location>
</feature>
<dbReference type="Gene3D" id="1.10.45.10">
    <property type="entry name" value="Vanillyl-alcohol Oxidase, Chain A, domain 4"/>
    <property type="match status" value="1"/>
</dbReference>
<protein>
    <submittedName>
        <fullName evidence="6">FAD-binding oxidoreductase</fullName>
    </submittedName>
</protein>
<evidence type="ECO:0000313" key="6">
    <source>
        <dbReference type="EMBL" id="NDV00553.1"/>
    </source>
</evidence>
<dbReference type="EMBL" id="JAAGAB010000001">
    <property type="protein sequence ID" value="NDV00553.1"/>
    <property type="molecule type" value="Genomic_DNA"/>
</dbReference>
<dbReference type="InterPro" id="IPR016169">
    <property type="entry name" value="FAD-bd_PCMH_sub2"/>
</dbReference>
<evidence type="ECO:0000313" key="7">
    <source>
        <dbReference type="Proteomes" id="UP000474757"/>
    </source>
</evidence>
<proteinExistence type="inferred from homology"/>
<dbReference type="Pfam" id="PF01565">
    <property type="entry name" value="FAD_binding_4"/>
    <property type="match status" value="1"/>
</dbReference>
<keyword evidence="4" id="KW-0274">FAD</keyword>
<dbReference type="PANTHER" id="PTHR43716">
    <property type="entry name" value="D-2-HYDROXYGLUTARATE DEHYDROGENASE, MITOCHONDRIAL"/>
    <property type="match status" value="1"/>
</dbReference>
<evidence type="ECO:0000259" key="5">
    <source>
        <dbReference type="PROSITE" id="PS51387"/>
    </source>
</evidence>
<dbReference type="Gene3D" id="3.30.43.10">
    <property type="entry name" value="Uridine Diphospho-n-acetylenolpyruvylglucosamine Reductase, domain 2"/>
    <property type="match status" value="1"/>
</dbReference>
<evidence type="ECO:0000256" key="4">
    <source>
        <dbReference type="ARBA" id="ARBA00022827"/>
    </source>
</evidence>
<dbReference type="InterPro" id="IPR006094">
    <property type="entry name" value="Oxid_FAD_bind_N"/>
</dbReference>
<dbReference type="FunFam" id="1.10.45.10:FF:000001">
    <property type="entry name" value="D-lactate dehydrogenase mitochondrial"/>
    <property type="match status" value="1"/>
</dbReference>
<keyword evidence="3" id="KW-0285">Flavoprotein</keyword>
<dbReference type="InterPro" id="IPR016164">
    <property type="entry name" value="FAD-linked_Oxase-like_C"/>
</dbReference>
<evidence type="ECO:0000256" key="3">
    <source>
        <dbReference type="ARBA" id="ARBA00022630"/>
    </source>
</evidence>
<dbReference type="AlphaFoldDB" id="A0A6B2JH63"/>
<comment type="similarity">
    <text evidence="2">Belongs to the FAD-binding oxidoreductase/transferase type 4 family.</text>
</comment>
<gene>
    <name evidence="6" type="ORF">GZA08_06170</name>
</gene>